<name>A0A8K0KB97_LADFU</name>
<dbReference type="EMBL" id="KZ308421">
    <property type="protein sequence ID" value="KAG8229273.1"/>
    <property type="molecule type" value="Genomic_DNA"/>
</dbReference>
<reference evidence="2" key="1">
    <citation type="submission" date="2013-04" db="EMBL/GenBank/DDBJ databases">
        <authorList>
            <person name="Qu J."/>
            <person name="Murali S.C."/>
            <person name="Bandaranaike D."/>
            <person name="Bellair M."/>
            <person name="Blankenburg K."/>
            <person name="Chao H."/>
            <person name="Dinh H."/>
            <person name="Doddapaneni H."/>
            <person name="Downs B."/>
            <person name="Dugan-Rocha S."/>
            <person name="Elkadiri S."/>
            <person name="Gnanaolivu R.D."/>
            <person name="Hernandez B."/>
            <person name="Javaid M."/>
            <person name="Jayaseelan J.C."/>
            <person name="Lee S."/>
            <person name="Li M."/>
            <person name="Ming W."/>
            <person name="Munidasa M."/>
            <person name="Muniz J."/>
            <person name="Nguyen L."/>
            <person name="Ongeri F."/>
            <person name="Osuji N."/>
            <person name="Pu L.-L."/>
            <person name="Puazo M."/>
            <person name="Qu C."/>
            <person name="Quiroz J."/>
            <person name="Raj R."/>
            <person name="Weissenberger G."/>
            <person name="Xin Y."/>
            <person name="Zou X."/>
            <person name="Han Y."/>
            <person name="Richards S."/>
            <person name="Worley K."/>
            <person name="Muzny D."/>
            <person name="Gibbs R."/>
        </authorList>
    </citation>
    <scope>NUCLEOTIDE SEQUENCE</scope>
    <source>
        <strain evidence="2">Sampled in the wild</strain>
    </source>
</reference>
<proteinExistence type="predicted"/>
<feature type="region of interest" description="Disordered" evidence="1">
    <location>
        <begin position="154"/>
        <end position="173"/>
    </location>
</feature>
<accession>A0A8K0KB97</accession>
<dbReference type="Proteomes" id="UP000792457">
    <property type="component" value="Unassembled WGS sequence"/>
</dbReference>
<feature type="non-terminal residue" evidence="2">
    <location>
        <position position="1"/>
    </location>
</feature>
<feature type="region of interest" description="Disordered" evidence="1">
    <location>
        <begin position="398"/>
        <end position="432"/>
    </location>
</feature>
<feature type="region of interest" description="Disordered" evidence="1">
    <location>
        <begin position="448"/>
        <end position="547"/>
    </location>
</feature>
<feature type="region of interest" description="Disordered" evidence="1">
    <location>
        <begin position="570"/>
        <end position="669"/>
    </location>
</feature>
<organism evidence="2 3">
    <name type="scientific">Ladona fulva</name>
    <name type="common">Scarce chaser dragonfly</name>
    <name type="synonym">Libellula fulva</name>
    <dbReference type="NCBI Taxonomy" id="123851"/>
    <lineage>
        <taxon>Eukaryota</taxon>
        <taxon>Metazoa</taxon>
        <taxon>Ecdysozoa</taxon>
        <taxon>Arthropoda</taxon>
        <taxon>Hexapoda</taxon>
        <taxon>Insecta</taxon>
        <taxon>Pterygota</taxon>
        <taxon>Palaeoptera</taxon>
        <taxon>Odonata</taxon>
        <taxon>Epiprocta</taxon>
        <taxon>Anisoptera</taxon>
        <taxon>Libelluloidea</taxon>
        <taxon>Libellulidae</taxon>
        <taxon>Ladona</taxon>
    </lineage>
</organism>
<feature type="region of interest" description="Disordered" evidence="1">
    <location>
        <begin position="223"/>
        <end position="243"/>
    </location>
</feature>
<evidence type="ECO:0000256" key="1">
    <source>
        <dbReference type="SAM" id="MobiDB-lite"/>
    </source>
</evidence>
<dbReference type="AlphaFoldDB" id="A0A8K0KB97"/>
<comment type="caution">
    <text evidence="2">The sequence shown here is derived from an EMBL/GenBank/DDBJ whole genome shotgun (WGS) entry which is preliminary data.</text>
</comment>
<gene>
    <name evidence="2" type="ORF">J437_LFUL009634</name>
</gene>
<evidence type="ECO:0000313" key="2">
    <source>
        <dbReference type="EMBL" id="KAG8229273.1"/>
    </source>
</evidence>
<keyword evidence="3" id="KW-1185">Reference proteome</keyword>
<evidence type="ECO:0000313" key="3">
    <source>
        <dbReference type="Proteomes" id="UP000792457"/>
    </source>
</evidence>
<feature type="region of interest" description="Disordered" evidence="1">
    <location>
        <begin position="302"/>
        <end position="323"/>
    </location>
</feature>
<feature type="region of interest" description="Disordered" evidence="1">
    <location>
        <begin position="1"/>
        <end position="40"/>
    </location>
</feature>
<feature type="compositionally biased region" description="Low complexity" evidence="1">
    <location>
        <begin position="416"/>
        <end position="427"/>
    </location>
</feature>
<reference evidence="2" key="2">
    <citation type="submission" date="2017-10" db="EMBL/GenBank/DDBJ databases">
        <title>Ladona fulva Genome sequencing and assembly.</title>
        <authorList>
            <person name="Murali S."/>
            <person name="Richards S."/>
            <person name="Bandaranaike D."/>
            <person name="Bellair M."/>
            <person name="Blankenburg K."/>
            <person name="Chao H."/>
            <person name="Dinh H."/>
            <person name="Doddapaneni H."/>
            <person name="Dugan-Rocha S."/>
            <person name="Elkadiri S."/>
            <person name="Gnanaolivu R."/>
            <person name="Hernandez B."/>
            <person name="Skinner E."/>
            <person name="Javaid M."/>
            <person name="Lee S."/>
            <person name="Li M."/>
            <person name="Ming W."/>
            <person name="Munidasa M."/>
            <person name="Muniz J."/>
            <person name="Nguyen L."/>
            <person name="Hughes D."/>
            <person name="Osuji N."/>
            <person name="Pu L.-L."/>
            <person name="Puazo M."/>
            <person name="Qu C."/>
            <person name="Quiroz J."/>
            <person name="Raj R."/>
            <person name="Weissenberger G."/>
            <person name="Xin Y."/>
            <person name="Zou X."/>
            <person name="Han Y."/>
            <person name="Worley K."/>
            <person name="Muzny D."/>
            <person name="Gibbs R."/>
        </authorList>
    </citation>
    <scope>NUCLEOTIDE SEQUENCE</scope>
    <source>
        <strain evidence="2">Sampled in the wild</strain>
    </source>
</reference>
<feature type="compositionally biased region" description="Low complexity" evidence="1">
    <location>
        <begin position="588"/>
        <end position="604"/>
    </location>
</feature>
<feature type="compositionally biased region" description="Polar residues" evidence="1">
    <location>
        <begin position="398"/>
        <end position="415"/>
    </location>
</feature>
<feature type="compositionally biased region" description="Polar residues" evidence="1">
    <location>
        <begin position="223"/>
        <end position="238"/>
    </location>
</feature>
<feature type="compositionally biased region" description="Polar residues" evidence="1">
    <location>
        <begin position="448"/>
        <end position="457"/>
    </location>
</feature>
<feature type="compositionally biased region" description="Polar residues" evidence="1">
    <location>
        <begin position="1"/>
        <end position="11"/>
    </location>
</feature>
<protein>
    <submittedName>
        <fullName evidence="2">Uncharacterized protein</fullName>
    </submittedName>
</protein>
<feature type="compositionally biased region" description="Low complexity" evidence="1">
    <location>
        <begin position="519"/>
        <end position="534"/>
    </location>
</feature>
<sequence>MEEQVVGSQVASGPPVSVAKHRPWEESDGAGGVGEVTLNSGRSAPILSPISDPASPVAAPGEVSEHHQAILLSRPSLAEILDTAFSSTIDDASNTSCHSRISTTDSALGTDDGAISNTGLAAMVDMDFEPLFAESDPEDVDVVSLRRDQSIDMMDSRLPPIPPLSTAVTSTPSRRTVDVGVSVVPHSGRIDMGVSLSPGVGIGVGLDIVNLSTVQSETSVAASNTASGNVTRNQIPSAGNSTGSTSVNVGVNVGIDSPPPEFLSHYVHHWPLEVDEMSAEVGPNQSSPEYCRLLNDYVKQDRNGPQMPASERAGESKKCEVGASGNCEDARKRALTCPESPDNPKAVRKFRRRTSWGETFDRVMSSGQAVAAGNSQSEPPITVDASTNTKEECFLVPSSTAGEETSATANQNKETSSSFISSTDPSSVAESQDLADVVVEGEVMKSNWNCSGRSSRQGVRGTRERHAPRDGPLAPDLQLDCFSTSSSSSSSNSPSLHRPRLNNSTTRDRNHWHWKRRAGASSSGSRSVGASSSSKNPRNDPAPEADDDDSVIEIIRVQNQKPVPVVDLTQESDDDDSISVEPPQQPVTSSTEQTPPASSSSSSQNPLRGPWIQIEVPPTRRVHAPRIEPEDFAGSSSSMRPSHPLPTSAALPASMERQSSSIRPQGENAPASLDLRCHWTASTTPASASSSFSSRPSVREHVNLHHGHNRGRGTCAYLVPVHSIQTTPVQQPSVFPPPATTATPSVNPLPSSTSFPYYANPPTMASGCSIPVPPPHHVHSHHGHHHLHHHHFAGQPRHRAGVGLGLHSRNYMEGRQSIVLGRINPMHERLWYVQQRMLERQRRRLDQQRTAIG</sequence>
<feature type="compositionally biased region" description="Low complexity" evidence="1">
    <location>
        <begin position="483"/>
        <end position="495"/>
    </location>
</feature>